<dbReference type="Gene3D" id="2.40.128.290">
    <property type="entry name" value="Uncharacterised protein Atu4866, PF11512"/>
    <property type="match status" value="1"/>
</dbReference>
<evidence type="ECO:0000313" key="1">
    <source>
        <dbReference type="EMBL" id="TWH24900.1"/>
    </source>
</evidence>
<organism evidence="1 2">
    <name type="scientific">Rhodococcus rhodochrous J45</name>
    <dbReference type="NCBI Taxonomy" id="935266"/>
    <lineage>
        <taxon>Bacteria</taxon>
        <taxon>Bacillati</taxon>
        <taxon>Actinomycetota</taxon>
        <taxon>Actinomycetes</taxon>
        <taxon>Mycobacteriales</taxon>
        <taxon>Nocardiaceae</taxon>
        <taxon>Rhodococcus</taxon>
    </lineage>
</organism>
<dbReference type="InterPro" id="IPR038646">
    <property type="entry name" value="Atu4866-like_sf"/>
</dbReference>
<dbReference type="AlphaFoldDB" id="A0A562ES81"/>
<dbReference type="EMBL" id="VLJT01000001">
    <property type="protein sequence ID" value="TWH24900.1"/>
    <property type="molecule type" value="Genomic_DNA"/>
</dbReference>
<name>A0A562ES81_RHORH</name>
<comment type="caution">
    <text evidence="1">The sequence shown here is derived from an EMBL/GenBank/DDBJ whole genome shotgun (WGS) entry which is preliminary data.</text>
</comment>
<sequence>MKQAGHPFVGLWVTADGNIRQRLLPEGRYVEARGSREAAYTGDYRIEGTMIYYRDDTGFSADGEFRDDVLYHAGMVMYRHLRARQ</sequence>
<protein>
    <submittedName>
        <fullName evidence="1">Putative ligand-binding protein with streptavidin-like fold</fullName>
    </submittedName>
</protein>
<dbReference type="Proteomes" id="UP000317573">
    <property type="component" value="Unassembled WGS sequence"/>
</dbReference>
<evidence type="ECO:0000313" key="2">
    <source>
        <dbReference type="Proteomes" id="UP000317573"/>
    </source>
</evidence>
<accession>A0A562ES81</accession>
<gene>
    <name evidence="1" type="ORF">L618_000100003550</name>
</gene>
<dbReference type="Pfam" id="PF11512">
    <property type="entry name" value="Atu4866"/>
    <property type="match status" value="1"/>
</dbReference>
<dbReference type="RefSeq" id="WP_006550703.1">
    <property type="nucleotide sequence ID" value="NZ_VLJT01000001.1"/>
</dbReference>
<dbReference type="InterPro" id="IPR020955">
    <property type="entry name" value="Uncharacterised_Atu4866"/>
</dbReference>
<reference evidence="1 2" key="1">
    <citation type="submission" date="2019-07" db="EMBL/GenBank/DDBJ databases">
        <title>Genome sequencing of lignin-degrading bacterial isolates.</title>
        <authorList>
            <person name="Gladden J."/>
        </authorList>
    </citation>
    <scope>NUCLEOTIDE SEQUENCE [LARGE SCALE GENOMIC DNA]</scope>
    <source>
        <strain evidence="1 2">J45</strain>
    </source>
</reference>
<proteinExistence type="predicted"/>